<dbReference type="EMBL" id="CP014224">
    <property type="protein sequence ID" value="ANW95836.1"/>
    <property type="molecule type" value="Genomic_DNA"/>
</dbReference>
<dbReference type="PANTHER" id="PTHR47129">
    <property type="entry name" value="QUINONE OXIDOREDUCTASE 2"/>
    <property type="match status" value="1"/>
</dbReference>
<keyword evidence="3" id="KW-1185">Reference proteome</keyword>
<organism evidence="2 3">
    <name type="scientific">Wenyingzhuangia fucanilytica</name>
    <dbReference type="NCBI Taxonomy" id="1790137"/>
    <lineage>
        <taxon>Bacteria</taxon>
        <taxon>Pseudomonadati</taxon>
        <taxon>Bacteroidota</taxon>
        <taxon>Flavobacteriia</taxon>
        <taxon>Flavobacteriales</taxon>
        <taxon>Flavobacteriaceae</taxon>
        <taxon>Wenyingzhuangia</taxon>
    </lineage>
</organism>
<dbReference type="RefSeq" id="WP_068825348.1">
    <property type="nucleotide sequence ID" value="NZ_CP014224.1"/>
</dbReference>
<accession>A0A1B1Y4Y0</accession>
<dbReference type="InterPro" id="IPR052718">
    <property type="entry name" value="NmrA-type_oxidoreductase"/>
</dbReference>
<dbReference type="Gene3D" id="3.90.25.10">
    <property type="entry name" value="UDP-galactose 4-epimerase, domain 1"/>
    <property type="match status" value="1"/>
</dbReference>
<dbReference type="SUPFAM" id="SSF51735">
    <property type="entry name" value="NAD(P)-binding Rossmann-fold domains"/>
    <property type="match status" value="1"/>
</dbReference>
<feature type="domain" description="NmrA-like" evidence="1">
    <location>
        <begin position="2"/>
        <end position="252"/>
    </location>
</feature>
<evidence type="ECO:0000313" key="3">
    <source>
        <dbReference type="Proteomes" id="UP000092967"/>
    </source>
</evidence>
<dbReference type="STRING" id="1790137.AXE80_05870"/>
<dbReference type="CDD" id="cd05269">
    <property type="entry name" value="TMR_SDR_a"/>
    <property type="match status" value="1"/>
</dbReference>
<dbReference type="KEGG" id="wfu:AXE80_05870"/>
<protein>
    <submittedName>
        <fullName evidence="2">NAD(P)-dependent oxidoreductase</fullName>
    </submittedName>
</protein>
<evidence type="ECO:0000259" key="1">
    <source>
        <dbReference type="Pfam" id="PF05368"/>
    </source>
</evidence>
<dbReference type="PANTHER" id="PTHR47129:SF1">
    <property type="entry name" value="NMRA-LIKE DOMAIN-CONTAINING PROTEIN"/>
    <property type="match status" value="1"/>
</dbReference>
<reference evidence="2 3" key="1">
    <citation type="submission" date="2016-02" db="EMBL/GenBank/DDBJ databases">
        <authorList>
            <person name="Wen L."/>
            <person name="He K."/>
            <person name="Yang H."/>
        </authorList>
    </citation>
    <scope>NUCLEOTIDE SEQUENCE [LARGE SCALE GENOMIC DNA]</scope>
    <source>
        <strain evidence="2 3">CZ1127</strain>
    </source>
</reference>
<dbReference type="InterPro" id="IPR008030">
    <property type="entry name" value="NmrA-like"/>
</dbReference>
<name>A0A1B1Y4Y0_9FLAO</name>
<dbReference type="InterPro" id="IPR036291">
    <property type="entry name" value="NAD(P)-bd_dom_sf"/>
</dbReference>
<dbReference type="Gene3D" id="3.40.50.720">
    <property type="entry name" value="NAD(P)-binding Rossmann-like Domain"/>
    <property type="match status" value="1"/>
</dbReference>
<gene>
    <name evidence="2" type="ORF">AXE80_05870</name>
</gene>
<evidence type="ECO:0000313" key="2">
    <source>
        <dbReference type="EMBL" id="ANW95836.1"/>
    </source>
</evidence>
<dbReference type="Proteomes" id="UP000092967">
    <property type="component" value="Chromosome"/>
</dbReference>
<dbReference type="AlphaFoldDB" id="A0A1B1Y4Y0"/>
<sequence>MKQILVTGATGELGTTVIETLLKTMKAENISVLTRKEESKTEFEQKGLKAFIGQYSDVESLEKAIENVDTVLLISSGDQGDRMQEHKNVIDTAKKKGVKNIAYTSRSLKDKNTLVNKLMTEHFLTEDYIKESGLKYIIFRNALYMDVLPLFVGKHVFEKGILQPAGNGKVAYVLKAEQAEAIANVLMNENFENQTLNFTGSDAYSFYDVATVLTELSGKQVAYKSVEVESFKKIMLDNGVPEPMVKKIVAFNLDIKNGQEATVTNELQHYLGRKPTNLKEGLKIVFNL</sequence>
<proteinExistence type="predicted"/>
<dbReference type="Pfam" id="PF05368">
    <property type="entry name" value="NmrA"/>
    <property type="match status" value="1"/>
</dbReference>
<dbReference type="OrthoDB" id="9780595at2"/>